<dbReference type="STRING" id="714943.Mucpa_2532"/>
<gene>
    <name evidence="2" type="ORF">Mucpa_2532</name>
</gene>
<dbReference type="AlphaFoldDB" id="H1XZK3"/>
<evidence type="ECO:0000313" key="2">
    <source>
        <dbReference type="EMBL" id="EHQ26647.1"/>
    </source>
</evidence>
<keyword evidence="3" id="KW-1185">Reference proteome</keyword>
<reference evidence="2" key="1">
    <citation type="submission" date="2011-09" db="EMBL/GenBank/DDBJ databases">
        <title>The permanent draft genome of Mucilaginibacter paludis DSM 18603.</title>
        <authorList>
            <consortium name="US DOE Joint Genome Institute (JGI-PGF)"/>
            <person name="Lucas S."/>
            <person name="Han J."/>
            <person name="Lapidus A."/>
            <person name="Bruce D."/>
            <person name="Goodwin L."/>
            <person name="Pitluck S."/>
            <person name="Peters L."/>
            <person name="Kyrpides N."/>
            <person name="Mavromatis K."/>
            <person name="Ivanova N."/>
            <person name="Mikhailova N."/>
            <person name="Held B."/>
            <person name="Detter J.C."/>
            <person name="Tapia R."/>
            <person name="Han C."/>
            <person name="Land M."/>
            <person name="Hauser L."/>
            <person name="Markowitz V."/>
            <person name="Cheng J.-F."/>
            <person name="Hugenholtz P."/>
            <person name="Woyke T."/>
            <person name="Wu D."/>
            <person name="Tindall B."/>
            <person name="Brambilla E."/>
            <person name="Klenk H.-P."/>
            <person name="Eisen J.A."/>
        </authorList>
    </citation>
    <scope>NUCLEOTIDE SEQUENCE [LARGE SCALE GENOMIC DNA]</scope>
    <source>
        <strain evidence="2">DSM 18603</strain>
    </source>
</reference>
<keyword evidence="1" id="KW-0472">Membrane</keyword>
<dbReference type="Proteomes" id="UP000002774">
    <property type="component" value="Chromosome"/>
</dbReference>
<protein>
    <submittedName>
        <fullName evidence="2">Uncharacterized protein</fullName>
    </submittedName>
</protein>
<evidence type="ECO:0000313" key="3">
    <source>
        <dbReference type="Proteomes" id="UP000002774"/>
    </source>
</evidence>
<keyword evidence="1" id="KW-1133">Transmembrane helix</keyword>
<evidence type="ECO:0000256" key="1">
    <source>
        <dbReference type="SAM" id="Phobius"/>
    </source>
</evidence>
<feature type="transmembrane region" description="Helical" evidence="1">
    <location>
        <begin position="7"/>
        <end position="28"/>
    </location>
</feature>
<dbReference type="HOGENOM" id="CLU_3365927_0_0_10"/>
<sequence>MNSFEEYTLIIGLIAVAIEGISLLTQYIRNIFHHQ</sequence>
<accession>H1XZK3</accession>
<keyword evidence="1" id="KW-0812">Transmembrane</keyword>
<proteinExistence type="predicted"/>
<name>H1XZK3_9SPHI</name>
<dbReference type="EMBL" id="CM001403">
    <property type="protein sequence ID" value="EHQ26647.1"/>
    <property type="molecule type" value="Genomic_DNA"/>
</dbReference>
<organism evidence="2 3">
    <name type="scientific">Mucilaginibacter paludis DSM 18603</name>
    <dbReference type="NCBI Taxonomy" id="714943"/>
    <lineage>
        <taxon>Bacteria</taxon>
        <taxon>Pseudomonadati</taxon>
        <taxon>Bacteroidota</taxon>
        <taxon>Sphingobacteriia</taxon>
        <taxon>Sphingobacteriales</taxon>
        <taxon>Sphingobacteriaceae</taxon>
        <taxon>Mucilaginibacter</taxon>
    </lineage>
</organism>